<dbReference type="PROSITE" id="PS50893">
    <property type="entry name" value="ABC_TRANSPORTER_2"/>
    <property type="match status" value="1"/>
</dbReference>
<evidence type="ECO:0000256" key="6">
    <source>
        <dbReference type="ARBA" id="ARBA00023136"/>
    </source>
</evidence>
<evidence type="ECO:0000256" key="5">
    <source>
        <dbReference type="ARBA" id="ARBA00022989"/>
    </source>
</evidence>
<feature type="transmembrane region" description="Helical" evidence="7">
    <location>
        <begin position="55"/>
        <end position="76"/>
    </location>
</feature>
<dbReference type="InterPro" id="IPR036640">
    <property type="entry name" value="ABC1_TM_sf"/>
</dbReference>
<feature type="transmembrane region" description="Helical" evidence="7">
    <location>
        <begin position="238"/>
        <end position="259"/>
    </location>
</feature>
<feature type="transmembrane region" description="Helical" evidence="7">
    <location>
        <begin position="20"/>
        <end position="48"/>
    </location>
</feature>
<evidence type="ECO:0000256" key="4">
    <source>
        <dbReference type="ARBA" id="ARBA00022840"/>
    </source>
</evidence>
<dbReference type="PROSITE" id="PS00211">
    <property type="entry name" value="ABC_TRANSPORTER_1"/>
    <property type="match status" value="1"/>
</dbReference>
<comment type="subcellular location">
    <subcellularLocation>
        <location evidence="1">Cell membrane</location>
        <topology evidence="1">Multi-pass membrane protein</topology>
    </subcellularLocation>
</comment>
<dbReference type="Gene3D" id="3.40.50.300">
    <property type="entry name" value="P-loop containing nucleotide triphosphate hydrolases"/>
    <property type="match status" value="1"/>
</dbReference>
<dbReference type="InterPro" id="IPR027417">
    <property type="entry name" value="P-loop_NTPase"/>
</dbReference>
<dbReference type="CDD" id="cd03228">
    <property type="entry name" value="ABCC_MRP_Like"/>
    <property type="match status" value="1"/>
</dbReference>
<dbReference type="InterPro" id="IPR017871">
    <property type="entry name" value="ABC_transporter-like_CS"/>
</dbReference>
<dbReference type="EMBL" id="BAABLM010000001">
    <property type="protein sequence ID" value="GAA4666260.1"/>
    <property type="molecule type" value="Genomic_DNA"/>
</dbReference>
<evidence type="ECO:0000259" key="8">
    <source>
        <dbReference type="PROSITE" id="PS50893"/>
    </source>
</evidence>
<dbReference type="Pfam" id="PF00005">
    <property type="entry name" value="ABC_tran"/>
    <property type="match status" value="1"/>
</dbReference>
<evidence type="ECO:0000259" key="9">
    <source>
        <dbReference type="PROSITE" id="PS50929"/>
    </source>
</evidence>
<dbReference type="Proteomes" id="UP001501295">
    <property type="component" value="Unassembled WGS sequence"/>
</dbReference>
<dbReference type="InterPro" id="IPR039421">
    <property type="entry name" value="Type_1_exporter"/>
</dbReference>
<accession>A0ABP8VMK5</accession>
<dbReference type="InterPro" id="IPR003439">
    <property type="entry name" value="ABC_transporter-like_ATP-bd"/>
</dbReference>
<evidence type="ECO:0000256" key="2">
    <source>
        <dbReference type="ARBA" id="ARBA00022692"/>
    </source>
</evidence>
<dbReference type="Pfam" id="PF00664">
    <property type="entry name" value="ABC_membrane"/>
    <property type="match status" value="1"/>
</dbReference>
<evidence type="ECO:0000313" key="11">
    <source>
        <dbReference type="Proteomes" id="UP001501295"/>
    </source>
</evidence>
<evidence type="ECO:0000256" key="1">
    <source>
        <dbReference type="ARBA" id="ARBA00004651"/>
    </source>
</evidence>
<protein>
    <recommendedName>
        <fullName evidence="12">ATP-binding cassette subfamily C protein CydD</fullName>
    </recommendedName>
</protein>
<evidence type="ECO:0000256" key="3">
    <source>
        <dbReference type="ARBA" id="ARBA00022741"/>
    </source>
</evidence>
<feature type="domain" description="ABC transporter" evidence="8">
    <location>
        <begin position="351"/>
        <end position="570"/>
    </location>
</feature>
<keyword evidence="3" id="KW-0547">Nucleotide-binding</keyword>
<evidence type="ECO:0000256" key="7">
    <source>
        <dbReference type="SAM" id="Phobius"/>
    </source>
</evidence>
<dbReference type="RefSeq" id="WP_345372818.1">
    <property type="nucleotide sequence ID" value="NZ_BAABLM010000001.1"/>
</dbReference>
<dbReference type="InterPro" id="IPR011527">
    <property type="entry name" value="ABC1_TM_dom"/>
</dbReference>
<reference evidence="11" key="1">
    <citation type="journal article" date="2019" name="Int. J. Syst. Evol. Microbiol.">
        <title>The Global Catalogue of Microorganisms (GCM) 10K type strain sequencing project: providing services to taxonomists for standard genome sequencing and annotation.</title>
        <authorList>
            <consortium name="The Broad Institute Genomics Platform"/>
            <consortium name="The Broad Institute Genome Sequencing Center for Infectious Disease"/>
            <person name="Wu L."/>
            <person name="Ma J."/>
        </authorList>
    </citation>
    <scope>NUCLEOTIDE SEQUENCE [LARGE SCALE GENOMIC DNA]</scope>
    <source>
        <strain evidence="11">JCM 18956</strain>
    </source>
</reference>
<name>A0ABP8VMK5_9MICO</name>
<evidence type="ECO:0000313" key="10">
    <source>
        <dbReference type="EMBL" id="GAA4666260.1"/>
    </source>
</evidence>
<evidence type="ECO:0008006" key="12">
    <source>
        <dbReference type="Google" id="ProtNLM"/>
    </source>
</evidence>
<comment type="caution">
    <text evidence="10">The sequence shown here is derived from an EMBL/GenBank/DDBJ whole genome shotgun (WGS) entry which is preliminary data.</text>
</comment>
<keyword evidence="11" id="KW-1185">Reference proteome</keyword>
<feature type="transmembrane region" description="Helical" evidence="7">
    <location>
        <begin position="159"/>
        <end position="179"/>
    </location>
</feature>
<organism evidence="10 11">
    <name type="scientific">Frondihabitans cladoniiphilus</name>
    <dbReference type="NCBI Taxonomy" id="715785"/>
    <lineage>
        <taxon>Bacteria</taxon>
        <taxon>Bacillati</taxon>
        <taxon>Actinomycetota</taxon>
        <taxon>Actinomycetes</taxon>
        <taxon>Micrococcales</taxon>
        <taxon>Microbacteriaceae</taxon>
        <taxon>Frondihabitans</taxon>
    </lineage>
</organism>
<feature type="domain" description="ABC transmembrane type-1" evidence="9">
    <location>
        <begin position="20"/>
        <end position="301"/>
    </location>
</feature>
<dbReference type="SUPFAM" id="SSF52540">
    <property type="entry name" value="P-loop containing nucleoside triphosphate hydrolases"/>
    <property type="match status" value="1"/>
</dbReference>
<gene>
    <name evidence="10" type="ORF">GCM10025780_04870</name>
</gene>
<keyword evidence="6 7" id="KW-0472">Membrane</keyword>
<sequence length="570" mass="59669">MKPLDPRLLRYASAVRSFLALGAGLGVVQTALTVAFAFFVSRSVVVIVDHRASELAGYLVGLAITVVLRSLVGWALEAVAARTAARVKSQLRRRVVETVVARGHAWLATRNSGRLATLVGPGLDALDDYFAKYLPQLILTALATPLLVIVMFSQDLLSGIIVLCTLPVIPVFMILIGWTTRSAQARQWDRLASLASSFLDAVNGLSTLKAFGRERRQVRRIGTITDEYRTETMKVLQVSFLSGFALEMAASLSVAIVAVTIGVRLVAGSLGLEVGLFLLLLAPEVYLPLRQVGAHFHAAADGVGAADDVFEVLDEGAGEGGDEDARALLRGRSVHPAPSASALRPGEPDVLELRGVTVAFGDTISLAPVDLDIATGRVTAITGPSGIGKSTLLGALLGTVPAEGTMRWRSTGERPVHSETAWSGQNPGLLSGSVASNVALGDDVDVEAVIEALGTAGGREIDPGTVLGAAGDGLSGGQAQRVALARALYRLRRHPVRLLLIDEPSSALDLATEKVLVAGLRRVAETGVAVVVVTHRPAVAEAADRVIDLGGRALSASGSRSVSETHEVHA</sequence>
<keyword evidence="4" id="KW-0067">ATP-binding</keyword>
<feature type="transmembrane region" description="Helical" evidence="7">
    <location>
        <begin position="133"/>
        <end position="152"/>
    </location>
</feature>
<dbReference type="InterPro" id="IPR003593">
    <property type="entry name" value="AAA+_ATPase"/>
</dbReference>
<dbReference type="SUPFAM" id="SSF90123">
    <property type="entry name" value="ABC transporter transmembrane region"/>
    <property type="match status" value="1"/>
</dbReference>
<dbReference type="Gene3D" id="1.20.1560.10">
    <property type="entry name" value="ABC transporter type 1, transmembrane domain"/>
    <property type="match status" value="1"/>
</dbReference>
<dbReference type="SMART" id="SM00382">
    <property type="entry name" value="AAA"/>
    <property type="match status" value="1"/>
</dbReference>
<dbReference type="PANTHER" id="PTHR24221:SF590">
    <property type="entry name" value="COMPONENT LINKED WITH THE ASSEMBLY OF CYTOCHROME' TRANSPORT TRANSMEMBRANE ATP-BINDING PROTEIN ABC TRANSPORTER CYDD-RELATED"/>
    <property type="match status" value="1"/>
</dbReference>
<dbReference type="PROSITE" id="PS50929">
    <property type="entry name" value="ABC_TM1F"/>
    <property type="match status" value="1"/>
</dbReference>
<keyword evidence="5 7" id="KW-1133">Transmembrane helix</keyword>
<dbReference type="PANTHER" id="PTHR24221">
    <property type="entry name" value="ATP-BINDING CASSETTE SUB-FAMILY B"/>
    <property type="match status" value="1"/>
</dbReference>
<proteinExistence type="predicted"/>
<dbReference type="CDD" id="cd18584">
    <property type="entry name" value="ABC_6TM_AarD_CydD"/>
    <property type="match status" value="1"/>
</dbReference>
<keyword evidence="2 7" id="KW-0812">Transmembrane</keyword>
<dbReference type="NCBIfam" id="TIGR02857">
    <property type="entry name" value="CydD"/>
    <property type="match status" value="1"/>
</dbReference>
<dbReference type="InterPro" id="IPR014216">
    <property type="entry name" value="ABC_transptr_CydD"/>
</dbReference>